<sequence>MIEKVFINRHLGIKFKSYIDEECQVWFRGKEVATILGYKNTEKAIKSHVSENHKRKILFSNQHETHGCSMTYFIDEPGFYELVFKSRLPAAKFFREWVFTKVLPSIRKYGYFKMFDN</sequence>
<dbReference type="EMBL" id="CALNXI010001534">
    <property type="protein sequence ID" value="CAH3171544.1"/>
    <property type="molecule type" value="Genomic_DNA"/>
</dbReference>
<name>A0ABN8R281_9CNID</name>
<evidence type="ECO:0000313" key="3">
    <source>
        <dbReference type="Proteomes" id="UP001159427"/>
    </source>
</evidence>
<evidence type="ECO:0000259" key="1">
    <source>
        <dbReference type="PROSITE" id="PS51750"/>
    </source>
</evidence>
<dbReference type="SMART" id="SM01040">
    <property type="entry name" value="Bro-N"/>
    <property type="match status" value="1"/>
</dbReference>
<reference evidence="2 3" key="1">
    <citation type="submission" date="2022-05" db="EMBL/GenBank/DDBJ databases">
        <authorList>
            <consortium name="Genoscope - CEA"/>
            <person name="William W."/>
        </authorList>
    </citation>
    <scope>NUCLEOTIDE SEQUENCE [LARGE SCALE GENOMIC DNA]</scope>
</reference>
<proteinExistence type="predicted"/>
<organism evidence="2 3">
    <name type="scientific">Porites evermanni</name>
    <dbReference type="NCBI Taxonomy" id="104178"/>
    <lineage>
        <taxon>Eukaryota</taxon>
        <taxon>Metazoa</taxon>
        <taxon>Cnidaria</taxon>
        <taxon>Anthozoa</taxon>
        <taxon>Hexacorallia</taxon>
        <taxon>Scleractinia</taxon>
        <taxon>Fungiina</taxon>
        <taxon>Poritidae</taxon>
        <taxon>Porites</taxon>
    </lineage>
</organism>
<dbReference type="PANTHER" id="PTHR36180:SF2">
    <property type="entry name" value="BRO FAMILY PROTEIN"/>
    <property type="match status" value="1"/>
</dbReference>
<evidence type="ECO:0000313" key="2">
    <source>
        <dbReference type="EMBL" id="CAH3171544.1"/>
    </source>
</evidence>
<keyword evidence="3" id="KW-1185">Reference proteome</keyword>
<feature type="domain" description="Bro-N" evidence="1">
    <location>
        <begin position="4"/>
        <end position="110"/>
    </location>
</feature>
<dbReference type="PANTHER" id="PTHR36180">
    <property type="entry name" value="DNA-BINDING PROTEIN-RELATED-RELATED"/>
    <property type="match status" value="1"/>
</dbReference>
<protein>
    <recommendedName>
        <fullName evidence="1">Bro-N domain-containing protein</fullName>
    </recommendedName>
</protein>
<dbReference type="PROSITE" id="PS51750">
    <property type="entry name" value="BRO_N"/>
    <property type="match status" value="1"/>
</dbReference>
<comment type="caution">
    <text evidence="2">The sequence shown here is derived from an EMBL/GenBank/DDBJ whole genome shotgun (WGS) entry which is preliminary data.</text>
</comment>
<dbReference type="Pfam" id="PF02498">
    <property type="entry name" value="Bro-N"/>
    <property type="match status" value="1"/>
</dbReference>
<feature type="non-terminal residue" evidence="2">
    <location>
        <position position="117"/>
    </location>
</feature>
<dbReference type="InterPro" id="IPR003497">
    <property type="entry name" value="BRO_N_domain"/>
</dbReference>
<dbReference type="Proteomes" id="UP001159427">
    <property type="component" value="Unassembled WGS sequence"/>
</dbReference>
<accession>A0ABN8R281</accession>
<gene>
    <name evidence="2" type="ORF">PEVE_00007925</name>
</gene>